<dbReference type="OrthoDB" id="9989112at2759"/>
<name>A0A286UPW9_9AGAM</name>
<keyword evidence="3" id="KW-0342">GTP-binding</keyword>
<dbReference type="STRING" id="2282107.A0A286UPW9"/>
<keyword evidence="4" id="KW-0449">Lipoprotein</keyword>
<dbReference type="SMART" id="SM00173">
    <property type="entry name" value="RAS"/>
    <property type="match status" value="1"/>
</dbReference>
<dbReference type="SUPFAM" id="SSF52540">
    <property type="entry name" value="P-loop containing nucleoside triphosphate hydrolases"/>
    <property type="match status" value="1"/>
</dbReference>
<dbReference type="EMBL" id="NBII01000002">
    <property type="protein sequence ID" value="PAV21637.1"/>
    <property type="molecule type" value="Genomic_DNA"/>
</dbReference>
<evidence type="ECO:0000256" key="3">
    <source>
        <dbReference type="ARBA" id="ARBA00023134"/>
    </source>
</evidence>
<dbReference type="CDD" id="cd00154">
    <property type="entry name" value="Rab"/>
    <property type="match status" value="1"/>
</dbReference>
<evidence type="ECO:0000256" key="4">
    <source>
        <dbReference type="ARBA" id="ARBA00023289"/>
    </source>
</evidence>
<comment type="similarity">
    <text evidence="1">Belongs to the small GTPase superfamily. Rab family.</text>
</comment>
<dbReference type="InterPro" id="IPR005225">
    <property type="entry name" value="Small_GTP-bd"/>
</dbReference>
<dbReference type="SMART" id="SM00174">
    <property type="entry name" value="RHO"/>
    <property type="match status" value="1"/>
</dbReference>
<reference evidence="6 7" key="1">
    <citation type="journal article" date="2017" name="Mol. Ecol.">
        <title>Comparative and population genomic landscape of Phellinus noxius: A hypervariable fungus causing root rot in trees.</title>
        <authorList>
            <person name="Chung C.L."/>
            <person name="Lee T.J."/>
            <person name="Akiba M."/>
            <person name="Lee H.H."/>
            <person name="Kuo T.H."/>
            <person name="Liu D."/>
            <person name="Ke H.M."/>
            <person name="Yokoi T."/>
            <person name="Roa M.B."/>
            <person name="Lu M.J."/>
            <person name="Chang Y.Y."/>
            <person name="Ann P.J."/>
            <person name="Tsai J.N."/>
            <person name="Chen C.Y."/>
            <person name="Tzean S.S."/>
            <person name="Ota Y."/>
            <person name="Hattori T."/>
            <person name="Sahashi N."/>
            <person name="Liou R.F."/>
            <person name="Kikuchi T."/>
            <person name="Tsai I.J."/>
        </authorList>
    </citation>
    <scope>NUCLEOTIDE SEQUENCE [LARGE SCALE GENOMIC DNA]</scope>
    <source>
        <strain evidence="6 7">FFPRI411160</strain>
    </source>
</reference>
<evidence type="ECO:0000313" key="6">
    <source>
        <dbReference type="EMBL" id="PAV21637.1"/>
    </source>
</evidence>
<gene>
    <name evidence="6" type="ORF">PNOK_0159400</name>
</gene>
<keyword evidence="7" id="KW-1185">Reference proteome</keyword>
<dbReference type="PROSITE" id="PS51420">
    <property type="entry name" value="RHO"/>
    <property type="match status" value="1"/>
</dbReference>
<dbReference type="NCBIfam" id="TIGR00231">
    <property type="entry name" value="small_GTP"/>
    <property type="match status" value="1"/>
</dbReference>
<dbReference type="FunFam" id="3.40.50.300:FF:001447">
    <property type="entry name" value="Ras-related protein Rab-1B"/>
    <property type="match status" value="1"/>
</dbReference>
<dbReference type="AlphaFoldDB" id="A0A286UPW9"/>
<feature type="compositionally biased region" description="Polar residues" evidence="5">
    <location>
        <begin position="294"/>
        <end position="316"/>
    </location>
</feature>
<dbReference type="PROSITE" id="PS51421">
    <property type="entry name" value="RAS"/>
    <property type="match status" value="1"/>
</dbReference>
<dbReference type="Pfam" id="PF00071">
    <property type="entry name" value="Ras"/>
    <property type="match status" value="1"/>
</dbReference>
<dbReference type="GO" id="GO:0005770">
    <property type="term" value="C:late endosome"/>
    <property type="evidence" value="ECO:0007669"/>
    <property type="project" value="TreeGrafter"/>
</dbReference>
<keyword evidence="2" id="KW-0547">Nucleotide-binding</keyword>
<feature type="compositionally biased region" description="Polar residues" evidence="5">
    <location>
        <begin position="329"/>
        <end position="342"/>
    </location>
</feature>
<dbReference type="Gene3D" id="3.40.50.300">
    <property type="entry name" value="P-loop containing nucleotide triphosphate hydrolases"/>
    <property type="match status" value="1"/>
</dbReference>
<dbReference type="GO" id="GO:0000329">
    <property type="term" value="C:fungal-type vacuole membrane"/>
    <property type="evidence" value="ECO:0007669"/>
    <property type="project" value="TreeGrafter"/>
</dbReference>
<dbReference type="PANTHER" id="PTHR47981:SF20">
    <property type="entry name" value="RAS-RELATED PROTEIN RAB-7A"/>
    <property type="match status" value="1"/>
</dbReference>
<dbReference type="SMART" id="SM00175">
    <property type="entry name" value="RAB"/>
    <property type="match status" value="1"/>
</dbReference>
<evidence type="ECO:0000256" key="1">
    <source>
        <dbReference type="ARBA" id="ARBA00006270"/>
    </source>
</evidence>
<proteinExistence type="inferred from homology"/>
<evidence type="ECO:0000256" key="2">
    <source>
        <dbReference type="ARBA" id="ARBA00022741"/>
    </source>
</evidence>
<keyword evidence="4" id="KW-0636">Prenylation</keyword>
<evidence type="ECO:0000256" key="5">
    <source>
        <dbReference type="SAM" id="MobiDB-lite"/>
    </source>
</evidence>
<dbReference type="PROSITE" id="PS51419">
    <property type="entry name" value="RAB"/>
    <property type="match status" value="1"/>
</dbReference>
<dbReference type="PRINTS" id="PR00449">
    <property type="entry name" value="RASTRNSFRMNG"/>
</dbReference>
<organism evidence="6 7">
    <name type="scientific">Pyrrhoderma noxium</name>
    <dbReference type="NCBI Taxonomy" id="2282107"/>
    <lineage>
        <taxon>Eukaryota</taxon>
        <taxon>Fungi</taxon>
        <taxon>Dikarya</taxon>
        <taxon>Basidiomycota</taxon>
        <taxon>Agaricomycotina</taxon>
        <taxon>Agaricomycetes</taxon>
        <taxon>Hymenochaetales</taxon>
        <taxon>Hymenochaetaceae</taxon>
        <taxon>Pyrrhoderma</taxon>
    </lineage>
</organism>
<dbReference type="InterPro" id="IPR001806">
    <property type="entry name" value="Small_GTPase"/>
</dbReference>
<sequence>MRTIKLVIIGDSGVGKTSLRTQYISGNFSTGYRATIGTDFISKTLPHYQNHEDLVTLQIWDTAGQERFSALSSAYFRGADAALLIFDVNRPESLQGLKKWWDEFKTHAPVPDNEAEDFCCVVVGNKIDLAQAETDIVENENRQAETLLRRKSGIRVSEADAERFLEELVPYSNTSVWPDLDGDDNDDGYDLFSRNTMNDDVLSRQNTGLLSRPISGFSLRPVRTNNEVIDGVNSGSPTRTQSISIQARNNLGKRVEKSRSSERSQFGGTVTTTRTGYTIYHTPSSSLFDRFESAPSSPFNGSMGLPSSYSSMINSPPTTPERQRILRRQPSSLSSSAPTITPSLFMRGQVSASSSAAPTPPTPDTDENQSDYPFSVLHSRRQKDPCLPPKPERRPRLFLASAKTGVGVESIFEYIARRVAMRWTYAEALEARIVHTNAAMNNTVRLIATKPRTTSLRERWAVSENSCCGA</sequence>
<evidence type="ECO:0000313" key="7">
    <source>
        <dbReference type="Proteomes" id="UP000217199"/>
    </source>
</evidence>
<accession>A0A286UPW9</accession>
<feature type="region of interest" description="Disordered" evidence="5">
    <location>
        <begin position="294"/>
        <end position="372"/>
    </location>
</feature>
<comment type="caution">
    <text evidence="6">The sequence shown here is derived from an EMBL/GenBank/DDBJ whole genome shotgun (WGS) entry which is preliminary data.</text>
</comment>
<dbReference type="GO" id="GO:0005525">
    <property type="term" value="F:GTP binding"/>
    <property type="evidence" value="ECO:0007669"/>
    <property type="project" value="UniProtKB-KW"/>
</dbReference>
<feature type="compositionally biased region" description="Basic and acidic residues" evidence="5">
    <location>
        <begin position="253"/>
        <end position="262"/>
    </location>
</feature>
<dbReference type="Proteomes" id="UP000217199">
    <property type="component" value="Unassembled WGS sequence"/>
</dbReference>
<dbReference type="InParanoid" id="A0A286UPW9"/>
<dbReference type="GO" id="GO:0003924">
    <property type="term" value="F:GTPase activity"/>
    <property type="evidence" value="ECO:0007669"/>
    <property type="project" value="InterPro"/>
</dbReference>
<dbReference type="GO" id="GO:0032889">
    <property type="term" value="P:regulation of vacuole fusion, non-autophagic"/>
    <property type="evidence" value="ECO:0007669"/>
    <property type="project" value="TreeGrafter"/>
</dbReference>
<dbReference type="InterPro" id="IPR027417">
    <property type="entry name" value="P-loop_NTPase"/>
</dbReference>
<feature type="region of interest" description="Disordered" evidence="5">
    <location>
        <begin position="250"/>
        <end position="270"/>
    </location>
</feature>
<dbReference type="PANTHER" id="PTHR47981">
    <property type="entry name" value="RAB FAMILY"/>
    <property type="match status" value="1"/>
</dbReference>
<protein>
    <submittedName>
        <fullName evidence="6">Ras-domain-containing</fullName>
    </submittedName>
</protein>